<feature type="domain" description="Histidine kinase/HSP90-like ATPase" evidence="10">
    <location>
        <begin position="134"/>
        <end position="232"/>
    </location>
</feature>
<comment type="caution">
    <text evidence="11">The sequence shown here is derived from an EMBL/GenBank/DDBJ whole genome shotgun (WGS) entry which is preliminary data.</text>
</comment>
<evidence type="ECO:0000256" key="5">
    <source>
        <dbReference type="ARBA" id="ARBA00022741"/>
    </source>
</evidence>
<dbReference type="InterPro" id="IPR011712">
    <property type="entry name" value="Sig_transdc_His_kin_sub3_dim/P"/>
</dbReference>
<keyword evidence="8" id="KW-0902">Two-component regulatory system</keyword>
<reference evidence="11 12" key="1">
    <citation type="submission" date="2023-01" db="EMBL/GenBank/DDBJ databases">
        <title>Psychrosphaera sp. nov., isolated from marine algae.</title>
        <authorList>
            <person name="Bayburt H."/>
            <person name="Choi B.J."/>
            <person name="Kim J.M."/>
            <person name="Choi D.G."/>
            <person name="Jeon C.O."/>
        </authorList>
    </citation>
    <scope>NUCLEOTIDE SEQUENCE [LARGE SCALE GENOMIC DNA]</scope>
    <source>
        <strain evidence="11 12">G1-22</strain>
    </source>
</reference>
<dbReference type="Proteomes" id="UP001528411">
    <property type="component" value="Unassembled WGS sequence"/>
</dbReference>
<evidence type="ECO:0000313" key="11">
    <source>
        <dbReference type="EMBL" id="MDC2890589.1"/>
    </source>
</evidence>
<evidence type="ECO:0000256" key="4">
    <source>
        <dbReference type="ARBA" id="ARBA00022679"/>
    </source>
</evidence>
<keyword evidence="12" id="KW-1185">Reference proteome</keyword>
<gene>
    <name evidence="11" type="ORF">PN838_19880</name>
</gene>
<dbReference type="SUPFAM" id="SSF55874">
    <property type="entry name" value="ATPase domain of HSP90 chaperone/DNA topoisomerase II/histidine kinase"/>
    <property type="match status" value="1"/>
</dbReference>
<evidence type="ECO:0000256" key="1">
    <source>
        <dbReference type="ARBA" id="ARBA00000085"/>
    </source>
</evidence>
<evidence type="ECO:0000256" key="3">
    <source>
        <dbReference type="ARBA" id="ARBA00022553"/>
    </source>
</evidence>
<organism evidence="11 12">
    <name type="scientific">Psychrosphaera algicola</name>
    <dbReference type="NCBI Taxonomy" id="3023714"/>
    <lineage>
        <taxon>Bacteria</taxon>
        <taxon>Pseudomonadati</taxon>
        <taxon>Pseudomonadota</taxon>
        <taxon>Gammaproteobacteria</taxon>
        <taxon>Alteromonadales</taxon>
        <taxon>Pseudoalteromonadaceae</taxon>
        <taxon>Psychrosphaera</taxon>
    </lineage>
</organism>
<dbReference type="RefSeq" id="WP_272181738.1">
    <property type="nucleotide sequence ID" value="NZ_JAQOMS010000002.1"/>
</dbReference>
<dbReference type="Gene3D" id="1.20.5.1930">
    <property type="match status" value="1"/>
</dbReference>
<evidence type="ECO:0000256" key="9">
    <source>
        <dbReference type="SAM" id="Coils"/>
    </source>
</evidence>
<accession>A0ABT5FHC0</accession>
<keyword evidence="9" id="KW-0175">Coiled coil</keyword>
<dbReference type="Pfam" id="PF02518">
    <property type="entry name" value="HATPase_c"/>
    <property type="match status" value="1"/>
</dbReference>
<keyword evidence="7" id="KW-0067">ATP-binding</keyword>
<dbReference type="PANTHER" id="PTHR24421">
    <property type="entry name" value="NITRATE/NITRITE SENSOR PROTEIN NARX-RELATED"/>
    <property type="match status" value="1"/>
</dbReference>
<keyword evidence="6 11" id="KW-0418">Kinase</keyword>
<name>A0ABT5FHC0_9GAMM</name>
<dbReference type="Pfam" id="PF07730">
    <property type="entry name" value="HisKA_3"/>
    <property type="match status" value="1"/>
</dbReference>
<keyword evidence="3" id="KW-0597">Phosphoprotein</keyword>
<dbReference type="SMART" id="SM00387">
    <property type="entry name" value="HATPase_c"/>
    <property type="match status" value="1"/>
</dbReference>
<dbReference type="EC" id="2.7.13.3" evidence="2"/>
<dbReference type="Gene3D" id="3.30.565.10">
    <property type="entry name" value="Histidine kinase-like ATPase, C-terminal domain"/>
    <property type="match status" value="1"/>
</dbReference>
<evidence type="ECO:0000256" key="2">
    <source>
        <dbReference type="ARBA" id="ARBA00012438"/>
    </source>
</evidence>
<evidence type="ECO:0000256" key="8">
    <source>
        <dbReference type="ARBA" id="ARBA00023012"/>
    </source>
</evidence>
<feature type="coiled-coil region" evidence="9">
    <location>
        <begin position="19"/>
        <end position="46"/>
    </location>
</feature>
<dbReference type="InterPro" id="IPR003594">
    <property type="entry name" value="HATPase_dom"/>
</dbReference>
<evidence type="ECO:0000256" key="6">
    <source>
        <dbReference type="ARBA" id="ARBA00022777"/>
    </source>
</evidence>
<proteinExistence type="predicted"/>
<evidence type="ECO:0000256" key="7">
    <source>
        <dbReference type="ARBA" id="ARBA00022840"/>
    </source>
</evidence>
<dbReference type="PANTHER" id="PTHR24421:SF10">
    <property type="entry name" value="NITRATE_NITRITE SENSOR PROTEIN NARQ"/>
    <property type="match status" value="1"/>
</dbReference>
<dbReference type="GO" id="GO:0016301">
    <property type="term" value="F:kinase activity"/>
    <property type="evidence" value="ECO:0007669"/>
    <property type="project" value="UniProtKB-KW"/>
</dbReference>
<protein>
    <recommendedName>
        <fullName evidence="2">histidine kinase</fullName>
        <ecNumber evidence="2">2.7.13.3</ecNumber>
    </recommendedName>
</protein>
<dbReference type="EMBL" id="JAQOMS010000002">
    <property type="protein sequence ID" value="MDC2890589.1"/>
    <property type="molecule type" value="Genomic_DNA"/>
</dbReference>
<dbReference type="InterPro" id="IPR036890">
    <property type="entry name" value="HATPase_C_sf"/>
</dbReference>
<keyword evidence="5" id="KW-0547">Nucleotide-binding</keyword>
<dbReference type="InterPro" id="IPR050482">
    <property type="entry name" value="Sensor_HK_TwoCompSys"/>
</dbReference>
<dbReference type="CDD" id="cd16917">
    <property type="entry name" value="HATPase_UhpB-NarQ-NarX-like"/>
    <property type="match status" value="1"/>
</dbReference>
<evidence type="ECO:0000313" key="12">
    <source>
        <dbReference type="Proteomes" id="UP001528411"/>
    </source>
</evidence>
<evidence type="ECO:0000259" key="10">
    <source>
        <dbReference type="SMART" id="SM00387"/>
    </source>
</evidence>
<keyword evidence="4" id="KW-0808">Transferase</keyword>
<comment type="catalytic activity">
    <reaction evidence="1">
        <text>ATP + protein L-histidine = ADP + protein N-phospho-L-histidine.</text>
        <dbReference type="EC" id="2.7.13.3"/>
    </reaction>
</comment>
<sequence>MVPSVFYRFGISNRNPKNRDDALEKLAQLSKNLMEKQEEERRYFAKELHDEIGQGLTLLKIQHQLPEPDIELINHVLNELLESVRNLSLNLRPSILDDMGVSVALGWLAERQVKFSTLNVETKIQTDVPRMSEKLEISIFRIAQEAFTNIHKYAKATKVKLEFTFVDNTITLSVIDDGIGFDVGSKLNFAIKSQSLGLVSIRERAFTINGKLQLNSSPETGTSIKLVVPFVGRGNVV</sequence>